<dbReference type="InterPro" id="IPR036412">
    <property type="entry name" value="HAD-like_sf"/>
</dbReference>
<dbReference type="EMBL" id="CP007588">
    <property type="protein sequence ID" value="AIG65048.1"/>
    <property type="molecule type" value="Genomic_DNA"/>
</dbReference>
<proteinExistence type="predicted"/>
<keyword evidence="2" id="KW-1185">Reference proteome</keyword>
<dbReference type="InterPro" id="IPR006379">
    <property type="entry name" value="HAD-SF_hydro_IIB"/>
</dbReference>
<dbReference type="NCBIfam" id="TIGR01484">
    <property type="entry name" value="HAD-SF-IIB"/>
    <property type="match status" value="1"/>
</dbReference>
<protein>
    <submittedName>
        <fullName evidence="1">Sugar phosphatase</fullName>
    </submittedName>
</protein>
<evidence type="ECO:0000313" key="2">
    <source>
        <dbReference type="Proteomes" id="UP000028491"/>
    </source>
</evidence>
<reference evidence="2" key="2">
    <citation type="submission" date="2014-04" db="EMBL/GenBank/DDBJ databases">
        <title>Complete genome of Weissella ceti strain WS08 isolated from diseased rainbow trout in Brazil.</title>
        <authorList>
            <person name="Figueiredo H.C.P."/>
            <person name="Leal C.A.G."/>
            <person name="Pereira F.L."/>
            <person name="Soares S.C."/>
            <person name="Dorella F.A."/>
            <person name="Carvalho A.F."/>
            <person name="Pereira U.P."/>
            <person name="Azevedo V.A.C."/>
        </authorList>
    </citation>
    <scope>NUCLEOTIDE SEQUENCE [LARGE SCALE GENOMIC DNA]</scope>
    <source>
        <strain evidence="2">WS08</strain>
    </source>
</reference>
<accession>A0ABM5QQM9</accession>
<gene>
    <name evidence="1" type="ORF">WS08_0109</name>
</gene>
<name>A0ABM5QQM9_9LACO</name>
<dbReference type="SUPFAM" id="SSF56784">
    <property type="entry name" value="HAD-like"/>
    <property type="match status" value="1"/>
</dbReference>
<evidence type="ECO:0000313" key="1">
    <source>
        <dbReference type="EMBL" id="AIG65048.1"/>
    </source>
</evidence>
<reference evidence="1 2" key="1">
    <citation type="journal article" date="2014" name="Genome Announc.">
        <title>Whole-Genome Sequence of Weissella ceti Strain WS08, Isolated from Diseased Rainbow Trout in Brazil.</title>
        <authorList>
            <person name="Figueiredo H.C."/>
            <person name="Leal G."/>
            <person name="Pereira F.L."/>
            <person name="Soares S.C."/>
            <person name="Dorella F.A."/>
            <person name="Carvalho A.F."/>
            <person name="Pereira U.P."/>
            <person name="Azevedo V.A."/>
        </authorList>
    </citation>
    <scope>NUCLEOTIDE SEQUENCE [LARGE SCALE GENOMIC DNA]</scope>
    <source>
        <strain evidence="1 2">WS08</strain>
    </source>
</reference>
<dbReference type="RefSeq" id="WP_009495615.1">
    <property type="nucleotide sequence ID" value="NZ_CP007588.1"/>
</dbReference>
<sequence>MLFLTTDLDGTFLHDDHDFDRARFEKVLAAWREQGNRFVVATGREYKWVASVFADYLADIDVISSNGTVVTLAGEEPHMAAIAPESLAALQNIIAEMPVKPSGSVRAYTQNVVHLLKTDAYGEMEAADVAFMTPLYDDIIGIDDLLAIKDAVSTVTGVWADRDSSEAVSKAVNEANIGIHATTSGYGAVDFLPSGVNKAEAIKRLLAHYKATTDDVLAFGDGMNDLEMLQLAGQAHVMANGDDKLRVFDFEELPHTHMEDGVLVKWESVI</sequence>
<dbReference type="PANTHER" id="PTHR10000">
    <property type="entry name" value="PHOSPHOSERINE PHOSPHATASE"/>
    <property type="match status" value="1"/>
</dbReference>
<dbReference type="Gene3D" id="3.40.50.1000">
    <property type="entry name" value="HAD superfamily/HAD-like"/>
    <property type="match status" value="1"/>
</dbReference>
<dbReference type="Pfam" id="PF08282">
    <property type="entry name" value="Hydrolase_3"/>
    <property type="match status" value="1"/>
</dbReference>
<dbReference type="PANTHER" id="PTHR10000:SF53">
    <property type="entry name" value="5-AMINO-6-(5-PHOSPHO-D-RIBITYLAMINO)URACIL PHOSPHATASE YBJI-RELATED"/>
    <property type="match status" value="1"/>
</dbReference>
<organism evidence="1 2">
    <name type="scientific">Weissella tructae</name>
    <dbReference type="NCBI Taxonomy" id="887702"/>
    <lineage>
        <taxon>Bacteria</taxon>
        <taxon>Bacillati</taxon>
        <taxon>Bacillota</taxon>
        <taxon>Bacilli</taxon>
        <taxon>Lactobacillales</taxon>
        <taxon>Lactobacillaceae</taxon>
        <taxon>Weissella</taxon>
    </lineage>
</organism>
<dbReference type="Gene3D" id="3.30.1240.10">
    <property type="match status" value="1"/>
</dbReference>
<dbReference type="InterPro" id="IPR023214">
    <property type="entry name" value="HAD_sf"/>
</dbReference>
<dbReference type="Proteomes" id="UP000028491">
    <property type="component" value="Chromosome"/>
</dbReference>